<evidence type="ECO:0000313" key="2">
    <source>
        <dbReference type="Proteomes" id="UP000652430"/>
    </source>
</evidence>
<accession>A0ABQ3LE30</accession>
<sequence>MGTRSMVKGALTAGRARSAERALALSYAAETARPGLAALFSLDDTLGQILRTTREPLVGQMRLTWWHEALRALDSAPPPAQPVLQALAEHVVAQGVSGAQLAAMIDGWEALLEAEAIDGPALQLHAEARGRGLFVAARTVLGGAPADPVEAAGEGWVLADLARHVRDPAVAHRAATSASQAIAAATAVRWSRAGRSLGALAQLARMDLAVPLDTAVPHGAPRRVARLALHRITGR</sequence>
<dbReference type="Proteomes" id="UP000652430">
    <property type="component" value="Unassembled WGS sequence"/>
</dbReference>
<dbReference type="EMBL" id="BNAQ01000001">
    <property type="protein sequence ID" value="GHH10112.1"/>
    <property type="molecule type" value="Genomic_DNA"/>
</dbReference>
<comment type="caution">
    <text evidence="1">The sequence shown here is derived from an EMBL/GenBank/DDBJ whole genome shotgun (WGS) entry which is preliminary data.</text>
</comment>
<evidence type="ECO:0008006" key="3">
    <source>
        <dbReference type="Google" id="ProtNLM"/>
    </source>
</evidence>
<dbReference type="InterPro" id="IPR008949">
    <property type="entry name" value="Isoprenoid_synthase_dom_sf"/>
</dbReference>
<keyword evidence="2" id="KW-1185">Reference proteome</keyword>
<gene>
    <name evidence="1" type="ORF">GCM10008023_07540</name>
</gene>
<dbReference type="InterPro" id="IPR002060">
    <property type="entry name" value="Squ/phyt_synthse"/>
</dbReference>
<reference evidence="2" key="1">
    <citation type="journal article" date="2019" name="Int. J. Syst. Evol. Microbiol.">
        <title>The Global Catalogue of Microorganisms (GCM) 10K type strain sequencing project: providing services to taxonomists for standard genome sequencing and annotation.</title>
        <authorList>
            <consortium name="The Broad Institute Genomics Platform"/>
            <consortium name="The Broad Institute Genome Sequencing Center for Infectious Disease"/>
            <person name="Wu L."/>
            <person name="Ma J."/>
        </authorList>
    </citation>
    <scope>NUCLEOTIDE SEQUENCE [LARGE SCALE GENOMIC DNA]</scope>
    <source>
        <strain evidence="2">CGMCC 1.8957</strain>
    </source>
</reference>
<dbReference type="Pfam" id="PF00494">
    <property type="entry name" value="SQS_PSY"/>
    <property type="match status" value="1"/>
</dbReference>
<proteinExistence type="predicted"/>
<dbReference type="SUPFAM" id="SSF48576">
    <property type="entry name" value="Terpenoid synthases"/>
    <property type="match status" value="1"/>
</dbReference>
<protein>
    <recommendedName>
        <fullName evidence="3">Phytoene synthase</fullName>
    </recommendedName>
</protein>
<dbReference type="Gene3D" id="1.10.600.10">
    <property type="entry name" value="Farnesyl Diphosphate Synthase"/>
    <property type="match status" value="1"/>
</dbReference>
<name>A0ABQ3LE30_9SPHN</name>
<organism evidence="1 2">
    <name type="scientific">Sphingomonas glacialis</name>
    <dbReference type="NCBI Taxonomy" id="658225"/>
    <lineage>
        <taxon>Bacteria</taxon>
        <taxon>Pseudomonadati</taxon>
        <taxon>Pseudomonadota</taxon>
        <taxon>Alphaproteobacteria</taxon>
        <taxon>Sphingomonadales</taxon>
        <taxon>Sphingomonadaceae</taxon>
        <taxon>Sphingomonas</taxon>
    </lineage>
</organism>
<evidence type="ECO:0000313" key="1">
    <source>
        <dbReference type="EMBL" id="GHH10112.1"/>
    </source>
</evidence>